<evidence type="ECO:0000256" key="7">
    <source>
        <dbReference type="PROSITE-ProRule" id="PRU00042"/>
    </source>
</evidence>
<dbReference type="PROSITE" id="PS51915">
    <property type="entry name" value="ZAD"/>
    <property type="match status" value="1"/>
</dbReference>
<dbReference type="InterPro" id="IPR012934">
    <property type="entry name" value="Znf_AD"/>
</dbReference>
<feature type="domain" description="C2H2-type" evidence="9">
    <location>
        <begin position="317"/>
        <end position="344"/>
    </location>
</feature>
<dbReference type="EMBL" id="WJQU01000004">
    <property type="protein sequence ID" value="KAJ6635940.1"/>
    <property type="molecule type" value="Genomic_DNA"/>
</dbReference>
<feature type="binding site" evidence="8">
    <location>
        <position position="74"/>
    </location>
    <ligand>
        <name>Zn(2+)</name>
        <dbReference type="ChEBI" id="CHEBI:29105"/>
    </ligand>
</feature>
<dbReference type="SMART" id="SM00868">
    <property type="entry name" value="zf-AD"/>
    <property type="match status" value="1"/>
</dbReference>
<dbReference type="Gene3D" id="3.30.160.60">
    <property type="entry name" value="Classic Zinc Finger"/>
    <property type="match status" value="5"/>
</dbReference>
<evidence type="ECO:0000313" key="11">
    <source>
        <dbReference type="EMBL" id="KAJ6635940.1"/>
    </source>
</evidence>
<feature type="binding site" evidence="8">
    <location>
        <position position="21"/>
    </location>
    <ligand>
        <name>Zn(2+)</name>
        <dbReference type="ChEBI" id="CHEBI:29105"/>
    </ligand>
</feature>
<keyword evidence="2 8" id="KW-0479">Metal-binding</keyword>
<dbReference type="AlphaFoldDB" id="A0A9Q0MRQ6"/>
<keyword evidence="6" id="KW-0539">Nucleus</keyword>
<dbReference type="PANTHER" id="PTHR24394:SF29">
    <property type="entry name" value="MYONEURIN"/>
    <property type="match status" value="1"/>
</dbReference>
<dbReference type="Gene3D" id="3.40.1800.20">
    <property type="match status" value="1"/>
</dbReference>
<evidence type="ECO:0000256" key="1">
    <source>
        <dbReference type="ARBA" id="ARBA00004123"/>
    </source>
</evidence>
<dbReference type="GO" id="GO:0000981">
    <property type="term" value="F:DNA-binding transcription factor activity, RNA polymerase II-specific"/>
    <property type="evidence" value="ECO:0007669"/>
    <property type="project" value="TreeGrafter"/>
</dbReference>
<keyword evidence="12" id="KW-1185">Reference proteome</keyword>
<dbReference type="Pfam" id="PF13912">
    <property type="entry name" value="zf-C2H2_6"/>
    <property type="match status" value="1"/>
</dbReference>
<comment type="caution">
    <text evidence="11">The sequence shown here is derived from an EMBL/GenBank/DDBJ whole genome shotgun (WGS) entry which is preliminary data.</text>
</comment>
<dbReference type="FunFam" id="3.30.160.60:FF:000624">
    <property type="entry name" value="zinc finger protein 697"/>
    <property type="match status" value="1"/>
</dbReference>
<dbReference type="InterPro" id="IPR013087">
    <property type="entry name" value="Znf_C2H2_type"/>
</dbReference>
<dbReference type="PROSITE" id="PS50157">
    <property type="entry name" value="ZINC_FINGER_C2H2_2"/>
    <property type="match status" value="5"/>
</dbReference>
<keyword evidence="4 7" id="KW-0863">Zinc-finger</keyword>
<proteinExistence type="predicted"/>
<dbReference type="PANTHER" id="PTHR24394">
    <property type="entry name" value="ZINC FINGER PROTEIN"/>
    <property type="match status" value="1"/>
</dbReference>
<evidence type="ECO:0000256" key="2">
    <source>
        <dbReference type="ARBA" id="ARBA00022723"/>
    </source>
</evidence>
<evidence type="ECO:0000256" key="6">
    <source>
        <dbReference type="ARBA" id="ARBA00023242"/>
    </source>
</evidence>
<evidence type="ECO:0000256" key="4">
    <source>
        <dbReference type="ARBA" id="ARBA00022771"/>
    </source>
</evidence>
<organism evidence="11 12">
    <name type="scientific">Pseudolycoriella hygida</name>
    <dbReference type="NCBI Taxonomy" id="35572"/>
    <lineage>
        <taxon>Eukaryota</taxon>
        <taxon>Metazoa</taxon>
        <taxon>Ecdysozoa</taxon>
        <taxon>Arthropoda</taxon>
        <taxon>Hexapoda</taxon>
        <taxon>Insecta</taxon>
        <taxon>Pterygota</taxon>
        <taxon>Neoptera</taxon>
        <taxon>Endopterygota</taxon>
        <taxon>Diptera</taxon>
        <taxon>Nematocera</taxon>
        <taxon>Sciaroidea</taxon>
        <taxon>Sciaridae</taxon>
        <taxon>Pseudolycoriella</taxon>
    </lineage>
</organism>
<dbReference type="SUPFAM" id="SSF57667">
    <property type="entry name" value="beta-beta-alpha zinc fingers"/>
    <property type="match status" value="2"/>
</dbReference>
<evidence type="ECO:0000256" key="8">
    <source>
        <dbReference type="PROSITE-ProRule" id="PRU01263"/>
    </source>
</evidence>
<dbReference type="SUPFAM" id="SSF57716">
    <property type="entry name" value="Glucocorticoid receptor-like (DNA-binding domain)"/>
    <property type="match status" value="1"/>
</dbReference>
<dbReference type="PROSITE" id="PS00028">
    <property type="entry name" value="ZINC_FINGER_C2H2_1"/>
    <property type="match status" value="5"/>
</dbReference>
<keyword evidence="3" id="KW-0677">Repeat</keyword>
<name>A0A9Q0MRQ6_9DIPT</name>
<dbReference type="GO" id="GO:0005634">
    <property type="term" value="C:nucleus"/>
    <property type="evidence" value="ECO:0007669"/>
    <property type="project" value="UniProtKB-SubCell"/>
</dbReference>
<feature type="domain" description="C2H2-type" evidence="9">
    <location>
        <begin position="206"/>
        <end position="234"/>
    </location>
</feature>
<evidence type="ECO:0000259" key="9">
    <source>
        <dbReference type="PROSITE" id="PS50157"/>
    </source>
</evidence>
<dbReference type="InterPro" id="IPR036236">
    <property type="entry name" value="Znf_C2H2_sf"/>
</dbReference>
<accession>A0A9Q0MRQ6</accession>
<dbReference type="Pfam" id="PF00096">
    <property type="entry name" value="zf-C2H2"/>
    <property type="match status" value="4"/>
</dbReference>
<feature type="domain" description="C2H2-type" evidence="9">
    <location>
        <begin position="234"/>
        <end position="261"/>
    </location>
</feature>
<evidence type="ECO:0000259" key="10">
    <source>
        <dbReference type="PROSITE" id="PS51915"/>
    </source>
</evidence>
<comment type="subcellular location">
    <subcellularLocation>
        <location evidence="1">Nucleus</location>
    </subcellularLocation>
</comment>
<dbReference type="Proteomes" id="UP001151699">
    <property type="component" value="Chromosome C"/>
</dbReference>
<feature type="binding site" evidence="8">
    <location>
        <position position="18"/>
    </location>
    <ligand>
        <name>Zn(2+)</name>
        <dbReference type="ChEBI" id="CHEBI:29105"/>
    </ligand>
</feature>
<reference evidence="11" key="1">
    <citation type="submission" date="2022-07" db="EMBL/GenBank/DDBJ databases">
        <authorList>
            <person name="Trinca V."/>
            <person name="Uliana J.V.C."/>
            <person name="Torres T.T."/>
            <person name="Ward R.J."/>
            <person name="Monesi N."/>
        </authorList>
    </citation>
    <scope>NUCLEOTIDE SEQUENCE</scope>
    <source>
        <strain evidence="11">HSMRA1968</strain>
        <tissue evidence="11">Whole embryos</tissue>
    </source>
</reference>
<evidence type="ECO:0000256" key="3">
    <source>
        <dbReference type="ARBA" id="ARBA00022737"/>
    </source>
</evidence>
<feature type="binding site" evidence="8">
    <location>
        <position position="71"/>
    </location>
    <ligand>
        <name>Zn(2+)</name>
        <dbReference type="ChEBI" id="CHEBI:29105"/>
    </ligand>
</feature>
<protein>
    <submittedName>
        <fullName evidence="11">Zinc finger protein</fullName>
    </submittedName>
</protein>
<gene>
    <name evidence="11" type="primary">ZFP62_1</name>
    <name evidence="11" type="ORF">Bhyg_14526</name>
</gene>
<dbReference type="GO" id="GO:0008270">
    <property type="term" value="F:zinc ion binding"/>
    <property type="evidence" value="ECO:0007669"/>
    <property type="project" value="UniProtKB-UniRule"/>
</dbReference>
<evidence type="ECO:0000313" key="12">
    <source>
        <dbReference type="Proteomes" id="UP001151699"/>
    </source>
</evidence>
<feature type="domain" description="C2H2-type" evidence="9">
    <location>
        <begin position="262"/>
        <end position="284"/>
    </location>
</feature>
<evidence type="ECO:0000256" key="5">
    <source>
        <dbReference type="ARBA" id="ARBA00022833"/>
    </source>
</evidence>
<keyword evidence="5 8" id="KW-0862">Zinc</keyword>
<sequence>MNNMIEQNVTFEDFDKVCRFCLKSRKLFYSIFEVKGGDILPSFSNVSLSSIFSKFFGLEINVGDGLPQSICDGCRDKLMVCHEFWNQCHSATKVLNAILREHLENDKLAARVVYLEQEKNVETPEEEYIDATTENKSKKRIRKKPEYQHCFICGLRCRYLNRHIRIMHSNEAKYECDICKTYCARSKGQLYIHMGAKHINKIKTEFACNVCNKNLKNLKKLNNHMAAKHPARRHPCAHCRLVFKTERSLSRHQSIHTGERNFICEECGKSFRQTETLRNHQLRHFPPTIPCPHCDKMFYVKSQLRNHEGIHTGMRPWQCDICSASFVASSGLTVHRNKHKKENIFPVCKLCGEQFNDRLDLRMHINDHRKSLI</sequence>
<dbReference type="OrthoDB" id="40579at2759"/>
<dbReference type="SMART" id="SM00355">
    <property type="entry name" value="ZnF_C2H2"/>
    <property type="match status" value="8"/>
</dbReference>
<dbReference type="Pfam" id="PF07776">
    <property type="entry name" value="zf-AD"/>
    <property type="match status" value="1"/>
</dbReference>
<feature type="domain" description="C2H2-type" evidence="9">
    <location>
        <begin position="289"/>
        <end position="316"/>
    </location>
</feature>
<feature type="domain" description="ZAD" evidence="10">
    <location>
        <begin position="16"/>
        <end position="98"/>
    </location>
</feature>